<dbReference type="GeneID" id="111102187"/>
<dbReference type="Gene3D" id="3.40.960.10">
    <property type="entry name" value="VSR Endonuclease"/>
    <property type="match status" value="1"/>
</dbReference>
<dbReference type="EC" id="2.7.7.7" evidence="2"/>
<dbReference type="InterPro" id="IPR043502">
    <property type="entry name" value="DNA/RNA_pol_sf"/>
</dbReference>
<dbReference type="OrthoDB" id="6150532at2759"/>
<evidence type="ECO:0000256" key="8">
    <source>
        <dbReference type="ARBA" id="ARBA00049244"/>
    </source>
</evidence>
<keyword evidence="10" id="KW-1185">Reference proteome</keyword>
<feature type="domain" description="DNA-directed DNA polymerase family B mitochondria/virus" evidence="9">
    <location>
        <begin position="554"/>
        <end position="738"/>
    </location>
</feature>
<dbReference type="InterPro" id="IPR012337">
    <property type="entry name" value="RNaseH-like_sf"/>
</dbReference>
<accession>A0A8B8AH93</accession>
<dbReference type="GO" id="GO:0003677">
    <property type="term" value="F:DNA binding"/>
    <property type="evidence" value="ECO:0007669"/>
    <property type="project" value="UniProtKB-KW"/>
</dbReference>
<dbReference type="GO" id="GO:0006260">
    <property type="term" value="P:DNA replication"/>
    <property type="evidence" value="ECO:0007669"/>
    <property type="project" value="UniProtKB-KW"/>
</dbReference>
<name>A0A8B8AH93_CRAVI</name>
<dbReference type="InterPro" id="IPR004868">
    <property type="entry name" value="DNA-dir_DNA_pol_B_mt/vir"/>
</dbReference>
<dbReference type="RefSeq" id="XP_022290545.1">
    <property type="nucleotide sequence ID" value="XM_022434837.1"/>
</dbReference>
<proteinExistence type="inferred from homology"/>
<comment type="catalytic activity">
    <reaction evidence="8">
        <text>DNA(n) + a 2'-deoxyribonucleoside 5'-triphosphate = DNA(n+1) + diphosphate</text>
        <dbReference type="Rhea" id="RHEA:22508"/>
        <dbReference type="Rhea" id="RHEA-COMP:17339"/>
        <dbReference type="Rhea" id="RHEA-COMP:17340"/>
        <dbReference type="ChEBI" id="CHEBI:33019"/>
        <dbReference type="ChEBI" id="CHEBI:61560"/>
        <dbReference type="ChEBI" id="CHEBI:173112"/>
        <dbReference type="EC" id="2.7.7.7"/>
    </reaction>
</comment>
<protein>
    <recommendedName>
        <fullName evidence="2">DNA-directed DNA polymerase</fullName>
        <ecNumber evidence="2">2.7.7.7</ecNumber>
    </recommendedName>
</protein>
<evidence type="ECO:0000313" key="11">
    <source>
        <dbReference type="RefSeq" id="XP_022290545.1"/>
    </source>
</evidence>
<evidence type="ECO:0000259" key="9">
    <source>
        <dbReference type="Pfam" id="PF03175"/>
    </source>
</evidence>
<dbReference type="PANTHER" id="PTHR33568:SF3">
    <property type="entry name" value="DNA-DIRECTED DNA POLYMERASE"/>
    <property type="match status" value="1"/>
</dbReference>
<dbReference type="Gene3D" id="3.30.420.10">
    <property type="entry name" value="Ribonuclease H-like superfamily/Ribonuclease H"/>
    <property type="match status" value="1"/>
</dbReference>
<keyword evidence="4" id="KW-0548">Nucleotidyltransferase</keyword>
<evidence type="ECO:0000256" key="1">
    <source>
        <dbReference type="ARBA" id="ARBA00005755"/>
    </source>
</evidence>
<evidence type="ECO:0000256" key="3">
    <source>
        <dbReference type="ARBA" id="ARBA00022679"/>
    </source>
</evidence>
<dbReference type="KEGG" id="cvn:111102187"/>
<evidence type="ECO:0000256" key="7">
    <source>
        <dbReference type="ARBA" id="ARBA00023125"/>
    </source>
</evidence>
<keyword evidence="3" id="KW-0808">Transferase</keyword>
<feature type="domain" description="DNA-directed DNA polymerase family B mitochondria/virus" evidence="9">
    <location>
        <begin position="882"/>
        <end position="1160"/>
    </location>
</feature>
<dbReference type="Gene3D" id="1.10.287.690">
    <property type="entry name" value="Helix hairpin bin"/>
    <property type="match status" value="1"/>
</dbReference>
<dbReference type="Pfam" id="PF03175">
    <property type="entry name" value="DNA_pol_B_2"/>
    <property type="match status" value="2"/>
</dbReference>
<gene>
    <name evidence="11" type="primary">LOC111102187</name>
</gene>
<dbReference type="GO" id="GO:0003887">
    <property type="term" value="F:DNA-directed DNA polymerase activity"/>
    <property type="evidence" value="ECO:0007669"/>
    <property type="project" value="UniProtKB-KW"/>
</dbReference>
<evidence type="ECO:0000256" key="4">
    <source>
        <dbReference type="ARBA" id="ARBA00022695"/>
    </source>
</evidence>
<comment type="similarity">
    <text evidence="1">Belongs to the DNA polymerase type-B family.</text>
</comment>
<evidence type="ECO:0000313" key="10">
    <source>
        <dbReference type="Proteomes" id="UP000694844"/>
    </source>
</evidence>
<dbReference type="PANTHER" id="PTHR33568">
    <property type="entry name" value="DNA POLYMERASE"/>
    <property type="match status" value="1"/>
</dbReference>
<dbReference type="Proteomes" id="UP000694844">
    <property type="component" value="Chromosome 6"/>
</dbReference>
<organism evidence="10 11">
    <name type="scientific">Crassostrea virginica</name>
    <name type="common">Eastern oyster</name>
    <dbReference type="NCBI Taxonomy" id="6565"/>
    <lineage>
        <taxon>Eukaryota</taxon>
        <taxon>Metazoa</taxon>
        <taxon>Spiralia</taxon>
        <taxon>Lophotrochozoa</taxon>
        <taxon>Mollusca</taxon>
        <taxon>Bivalvia</taxon>
        <taxon>Autobranchia</taxon>
        <taxon>Pteriomorphia</taxon>
        <taxon>Ostreida</taxon>
        <taxon>Ostreoidea</taxon>
        <taxon>Ostreidae</taxon>
        <taxon>Crassostrea</taxon>
    </lineage>
</organism>
<dbReference type="GO" id="GO:0000166">
    <property type="term" value="F:nucleotide binding"/>
    <property type="evidence" value="ECO:0007669"/>
    <property type="project" value="InterPro"/>
</dbReference>
<dbReference type="InterPro" id="IPR036397">
    <property type="entry name" value="RNaseH_sf"/>
</dbReference>
<evidence type="ECO:0000256" key="6">
    <source>
        <dbReference type="ARBA" id="ARBA00022932"/>
    </source>
</evidence>
<keyword evidence="5" id="KW-0235">DNA replication</keyword>
<dbReference type="InterPro" id="IPR023211">
    <property type="entry name" value="DNA_pol_palm_dom_sf"/>
</dbReference>
<reference evidence="11" key="1">
    <citation type="submission" date="2025-08" db="UniProtKB">
        <authorList>
            <consortium name="RefSeq"/>
        </authorList>
    </citation>
    <scope>IDENTIFICATION</scope>
    <source>
        <tissue evidence="11">Whole sample</tissue>
    </source>
</reference>
<dbReference type="Gene3D" id="3.90.1600.10">
    <property type="entry name" value="Palm domain of DNA polymerase"/>
    <property type="match status" value="1"/>
</dbReference>
<dbReference type="SUPFAM" id="SSF56672">
    <property type="entry name" value="DNA/RNA polymerases"/>
    <property type="match status" value="1"/>
</dbReference>
<keyword evidence="6" id="KW-0239">DNA-directed DNA polymerase</keyword>
<evidence type="ECO:0000256" key="2">
    <source>
        <dbReference type="ARBA" id="ARBA00012417"/>
    </source>
</evidence>
<sequence length="1323" mass="154569">MPSVRQILLETRKNLLEHKRKRIQQENVKRLRRLKLSVDNRRRLDILQNPKEYYKINLERERHSRKFKVKQNVYKINVKTLPFRDNSKGVRQLLKRILQDVKDRMKCRPDDYLRLNLHHPSLQSDIWFEFTQSQNLNEELVMNKVQAVQQSKKELTLTDGAAELELFHVHYPQGRGGNQMKHLQGNRETFKNGKQSIVRIWNEDTICLARAIVVARCHAQKPADKDSPEYAIWKKKWDRITRRDILSKQQRNEALKLMKSADCDLDRICGAGPGEWVKLQKILEPQYRLKVYEFKRGAPRLELIPIYKGTGNGTCLNILLDDGHYDTILSMPGVLGYQYYCDHCDVGYTHIEEHRTACPHRCSFCLANTPCAPDGTCVQCSICKGFFRSIECYQRHLRPYSDRTRVTVCDLMGRCDRCNQWMTKKLLQRHTCGGQKHCRICKRLVNEDHKCYVQIKPQHKDSVKDRRKPLQMYIYFDFECTQENSIHVPNLCVAHRVCHCCHHLPVDQPCKRCGESFGAQRRYIFQGPTTLKDFMDWLLATTPHAQGYASAMVNKDAIVIAHNFKGYDGQFILNYLVHTACITPTVIMNGTKILSMRALDLKFIDSFNYLPFALAKMPSAFGLKELKKGYFPHFFNTEANQNYVGPYPAASFYGPDDMTSSARAAFYAWYEEQQGKTFDFQKEFLAYCISDVDILQRCCAQFAQTIHALVKVEPFKEAITFASTANLAYRRCFMPQDSIAIIPNLGYHPARQFSLKASRWLSWLGRDLSIQHAWNGGEVKFGNFTVDGYDESTRTVYEFYGCYWHGCPICFPDLATETHPHRTQFTYNSLYELTLARELALKEQGFNLVTLWEHDFDKQFQKSEPFQDFVRELEFQPPLNPREALYGGRTNATRLYCVEGDMRYVDVCSLYPYVLKHRPFPLGHPEIITEDFQDVRSYFGIVLCRVLPPRGLYHPVLPYRTGGKLLFPLCRTCAEERPTDPHYRCDHTNAQRRFTGTWITCELNKALDCGYQLDRVYEVWHFHQQSSELFSRYIDTFLKIKQEASGFPPECQTEEKKQNYIQEIFRREKILLDSSSIEKNPVRRTIAKLFLNCLWGKFAQRLQLPKTQYLTSQDELNKMLEDSTIALKGMELLTNPNQPESDMILVNYEERHEFIEECPFGNVVLAAFTTAHARLHLYETLHPLDTRVLYFDTDSIIYQHEEGQFNPTIVNSLGGWTDELDGDRIIKFMSGGPKNYAFETEKGQSVQKVKGITLNYRASQVVTLEALEKMIHQEIEDLQVRYPHKIFRNSRHELHTRPLAKTYQIVYDKRQVINDYHTLPFGY</sequence>
<evidence type="ECO:0000256" key="5">
    <source>
        <dbReference type="ARBA" id="ARBA00022705"/>
    </source>
</evidence>
<dbReference type="SUPFAM" id="SSF53098">
    <property type="entry name" value="Ribonuclease H-like"/>
    <property type="match status" value="1"/>
</dbReference>
<keyword evidence="7" id="KW-0238">DNA-binding</keyword>